<keyword evidence="2" id="KW-0680">Restriction system</keyword>
<feature type="domain" description="Type I restriction modification DNA specificity" evidence="4">
    <location>
        <begin position="62"/>
        <end position="201"/>
    </location>
</feature>
<dbReference type="InterPro" id="IPR044946">
    <property type="entry name" value="Restrct_endonuc_typeI_TRD_sf"/>
</dbReference>
<dbReference type="REBASE" id="431115">
    <property type="entry name" value="S.Efa13923I"/>
</dbReference>
<dbReference type="Pfam" id="PF01420">
    <property type="entry name" value="Methylase_S"/>
    <property type="match status" value="2"/>
</dbReference>
<dbReference type="RefSeq" id="WP_002287733.1">
    <property type="nucleotide sequence ID" value="NZ_AP026601.1"/>
</dbReference>
<dbReference type="InterPro" id="IPR052021">
    <property type="entry name" value="Type-I_RS_S_subunit"/>
</dbReference>
<dbReference type="Proteomes" id="UP000469871">
    <property type="component" value="Unassembled WGS sequence"/>
</dbReference>
<keyword evidence="5" id="KW-0540">Nuclease</keyword>
<organism evidence="5 6">
    <name type="scientific">Enterococcus faecium</name>
    <name type="common">Streptococcus faecium</name>
    <dbReference type="NCBI Taxonomy" id="1352"/>
    <lineage>
        <taxon>Bacteria</taxon>
        <taxon>Bacillati</taxon>
        <taxon>Bacillota</taxon>
        <taxon>Bacilli</taxon>
        <taxon>Lactobacillales</taxon>
        <taxon>Enterococcaceae</taxon>
        <taxon>Enterococcus</taxon>
    </lineage>
</organism>
<dbReference type="GO" id="GO:0009307">
    <property type="term" value="P:DNA restriction-modification system"/>
    <property type="evidence" value="ECO:0007669"/>
    <property type="project" value="UniProtKB-KW"/>
</dbReference>
<dbReference type="REBASE" id="227311">
    <property type="entry name" value="S.EfaSC4ORF3000P"/>
</dbReference>
<dbReference type="AlphaFoldDB" id="A0A1A7SG57"/>
<evidence type="ECO:0000256" key="3">
    <source>
        <dbReference type="ARBA" id="ARBA00023125"/>
    </source>
</evidence>
<dbReference type="InterPro" id="IPR000055">
    <property type="entry name" value="Restrct_endonuc_typeI_TRD"/>
</dbReference>
<gene>
    <name evidence="5" type="ORF">GBM73_06975</name>
</gene>
<dbReference type="PANTHER" id="PTHR30408">
    <property type="entry name" value="TYPE-1 RESTRICTION ENZYME ECOKI SPECIFICITY PROTEIN"/>
    <property type="match status" value="1"/>
</dbReference>
<keyword evidence="5" id="KW-0255">Endonuclease</keyword>
<accession>A0A1A7SG57</accession>
<dbReference type="GO" id="GO:0003677">
    <property type="term" value="F:DNA binding"/>
    <property type="evidence" value="ECO:0007669"/>
    <property type="project" value="UniProtKB-KW"/>
</dbReference>
<dbReference type="PANTHER" id="PTHR30408:SF12">
    <property type="entry name" value="TYPE I RESTRICTION ENZYME MJAVIII SPECIFICITY SUBUNIT"/>
    <property type="match status" value="1"/>
</dbReference>
<dbReference type="SUPFAM" id="SSF116734">
    <property type="entry name" value="DNA methylase specificity domain"/>
    <property type="match status" value="2"/>
</dbReference>
<dbReference type="REBASE" id="158252">
    <property type="entry name" value="S.EfaVRE8ORF3070P"/>
</dbReference>
<dbReference type="EMBL" id="WEFP01000001">
    <property type="protein sequence ID" value="KAB7577073.1"/>
    <property type="molecule type" value="Genomic_DNA"/>
</dbReference>
<evidence type="ECO:0000313" key="6">
    <source>
        <dbReference type="Proteomes" id="UP000469871"/>
    </source>
</evidence>
<keyword evidence="5" id="KW-0378">Hydrolase</keyword>
<keyword evidence="3" id="KW-0238">DNA-binding</keyword>
<dbReference type="GO" id="GO:0004519">
    <property type="term" value="F:endonuclease activity"/>
    <property type="evidence" value="ECO:0007669"/>
    <property type="project" value="UniProtKB-KW"/>
</dbReference>
<evidence type="ECO:0000259" key="4">
    <source>
        <dbReference type="Pfam" id="PF01420"/>
    </source>
</evidence>
<proteinExistence type="inferred from homology"/>
<reference evidence="5 6" key="1">
    <citation type="submission" date="2019-10" db="EMBL/GenBank/DDBJ databases">
        <title>Evolutionary dynamics of vancomycin-resistant Enterococcus faecium during gastrointestinal tract colonization and bloodstream infection in immunocompromised pediatric patients.</title>
        <authorList>
            <person name="Chilambi G.S."/>
            <person name="Nordstrom H.R."/>
            <person name="Evans D.R."/>
            <person name="Ferrolino J."/>
            <person name="Hayden R.T."/>
            <person name="Maron G.M."/>
            <person name="Vo A.N."/>
            <person name="Gilmore M.S."/>
            <person name="Wolf J."/>
            <person name="Rosch J.W."/>
            <person name="Van Tyne D."/>
        </authorList>
    </citation>
    <scope>NUCLEOTIDE SEQUENCE [LARGE SCALE GENOMIC DNA]</scope>
    <source>
        <strain evidence="5 6">VRECG27</strain>
    </source>
</reference>
<sequence>MSNDIQPEIRFPGFTEAWEQRKFECLLDKKDGVRRGPFGSALKKEFFVSNSNFVVYEQQNAIYDNYETRYKITEKKYNELIKFKLEPGDFIMSGAGTIGRISRVPKQIKPGVFNQALIRLRINKEITDSEYFIQFIRADFMQRKLTGANPGSAITNLVPMSEVKKWIVQFPILEEQKKIGNFFKQLDDTIALQQRKLDLLKETKKGFLQKMFPKNGAKVPEIRFPGFTEDWEQRKFKEFSKKTGKKNTKDLDFPAYSVSNKAGLISQTEQFDGSRLDDLEKTNYKFVEPNEFAYNPARVNVGSIAFNNLGMTVIVSSLYVVVKMSEDLDNEFILQFIKSPTFIKEVKRNTEGSVREYLFYENFANIKFPFTRNKEEQQKIGAFFKQLDDTIALHQRKLDLLKETKKGFLQKMFV</sequence>
<name>A0A1A7SG57_ENTFC</name>
<comment type="similarity">
    <text evidence="1">Belongs to the type-I restriction system S methylase family.</text>
</comment>
<dbReference type="Gene3D" id="3.90.220.20">
    <property type="entry name" value="DNA methylase specificity domains"/>
    <property type="match status" value="2"/>
</dbReference>
<feature type="domain" description="Type I restriction modification DNA specificity" evidence="4">
    <location>
        <begin position="229"/>
        <end position="402"/>
    </location>
</feature>
<protein>
    <submittedName>
        <fullName evidence="5">Restriction endonuclease subunit S</fullName>
    </submittedName>
</protein>
<evidence type="ECO:0000313" key="5">
    <source>
        <dbReference type="EMBL" id="KAB7577073.1"/>
    </source>
</evidence>
<evidence type="ECO:0000256" key="1">
    <source>
        <dbReference type="ARBA" id="ARBA00010923"/>
    </source>
</evidence>
<comment type="caution">
    <text evidence="5">The sequence shown here is derived from an EMBL/GenBank/DDBJ whole genome shotgun (WGS) entry which is preliminary data.</text>
</comment>
<evidence type="ECO:0000256" key="2">
    <source>
        <dbReference type="ARBA" id="ARBA00022747"/>
    </source>
</evidence>